<gene>
    <name evidence="2" type="ORF">CJJ18_05540</name>
</gene>
<dbReference type="Proteomes" id="UP000792865">
    <property type="component" value="Chromosome"/>
</dbReference>
<feature type="transmembrane region" description="Helical" evidence="1">
    <location>
        <begin position="99"/>
        <end position="119"/>
    </location>
</feature>
<organism evidence="2 3">
    <name type="scientific">Candidatus Williamhamiltonella defendens</name>
    <dbReference type="NCBI Taxonomy" id="138072"/>
    <lineage>
        <taxon>Bacteria</taxon>
        <taxon>Pseudomonadati</taxon>
        <taxon>Pseudomonadota</taxon>
        <taxon>Gammaproteobacteria</taxon>
        <taxon>Enterobacterales</taxon>
        <taxon>Enterobacteriaceae</taxon>
        <taxon>aphid secondary symbionts</taxon>
        <taxon>Candidatus Williamhamiltonella</taxon>
    </lineage>
</organism>
<feature type="transmembrane region" description="Helical" evidence="1">
    <location>
        <begin position="266"/>
        <end position="286"/>
    </location>
</feature>
<accession>A0AAC9VFP2</accession>
<evidence type="ECO:0008006" key="4">
    <source>
        <dbReference type="Google" id="ProtNLM"/>
    </source>
</evidence>
<evidence type="ECO:0000313" key="2">
    <source>
        <dbReference type="EMBL" id="ASV33575.1"/>
    </source>
</evidence>
<keyword evidence="1" id="KW-0472">Membrane</keyword>
<evidence type="ECO:0000313" key="3">
    <source>
        <dbReference type="Proteomes" id="UP000792865"/>
    </source>
</evidence>
<sequence>MYSNEDIQSAVNAGIITSQTAYALRKHIESRQKTSAVDEEHFRLITGFNDIFVVIASLLLLVSTEIIVGKLHDSLGLLASAAMAWGLSEYFIRKRCMALPAIILSLAFVISVGLSSVYLVQNLSIRLFSISLLMSLAAWCHWRRFHVPITVAAGTGAVACGFLYTLWLEFPEIQNNIPLFSMLIFLIGLLVFSLAMYWDALDIQRQTRRTDVAFWLHLLAAPLLVHPVFIMIGVTSGELGLLQMVLVLIIYILIALLSLTIDRRALMVSALGYVLYVFTSLLNKTAVEFTKSFAVVAFVLGAALLLLSVFWHQSRRWVLCLLPSSVARYIPLVRESGHN</sequence>
<feature type="transmembrane region" description="Helical" evidence="1">
    <location>
        <begin position="212"/>
        <end position="234"/>
    </location>
</feature>
<feature type="transmembrane region" description="Helical" evidence="1">
    <location>
        <begin position="179"/>
        <end position="200"/>
    </location>
</feature>
<feature type="transmembrane region" description="Helical" evidence="1">
    <location>
        <begin position="292"/>
        <end position="311"/>
    </location>
</feature>
<name>A0AAC9VFP2_9ENTR</name>
<keyword evidence="1" id="KW-0812">Transmembrane</keyword>
<protein>
    <recommendedName>
        <fullName evidence="4">DUF4401 domain-containing protein</fullName>
    </recommendedName>
</protein>
<dbReference type="AlphaFoldDB" id="A0AAC9VFP2"/>
<feature type="transmembrane region" description="Helical" evidence="1">
    <location>
        <begin position="149"/>
        <end position="167"/>
    </location>
</feature>
<keyword evidence="1" id="KW-1133">Transmembrane helix</keyword>
<reference evidence="2" key="1">
    <citation type="submission" date="2017-08" db="EMBL/GenBank/DDBJ databases">
        <title>Genome sequence of Candidatus Hamiltonella defensa from Acyrthosiphon pisum strain MI47.</title>
        <authorList>
            <person name="Patel V.A."/>
            <person name="Chevignon G."/>
            <person name="Russell J.A."/>
            <person name="Oliver K.M."/>
        </authorList>
    </citation>
    <scope>NUCLEOTIDE SEQUENCE</scope>
    <source>
        <strain evidence="2">MI47</strain>
    </source>
</reference>
<feature type="transmembrane region" description="Helical" evidence="1">
    <location>
        <begin position="51"/>
        <end position="68"/>
    </location>
</feature>
<proteinExistence type="predicted"/>
<evidence type="ECO:0000256" key="1">
    <source>
        <dbReference type="SAM" id="Phobius"/>
    </source>
</evidence>
<dbReference type="EMBL" id="CP022932">
    <property type="protein sequence ID" value="ASV33575.1"/>
    <property type="molecule type" value="Genomic_DNA"/>
</dbReference>
<feature type="transmembrane region" description="Helical" evidence="1">
    <location>
        <begin position="240"/>
        <end position="259"/>
    </location>
</feature>